<dbReference type="Pfam" id="PF00089">
    <property type="entry name" value="Trypsin"/>
    <property type="match status" value="1"/>
</dbReference>
<gene>
    <name evidence="3" type="ORF">OKIOD_LOCUS774</name>
</gene>
<feature type="domain" description="Peptidase S1" evidence="2">
    <location>
        <begin position="298"/>
        <end position="372"/>
    </location>
</feature>
<name>A0ABN7RJG1_OIKDI</name>
<dbReference type="InterPro" id="IPR009003">
    <property type="entry name" value="Peptidase_S1_PA"/>
</dbReference>
<dbReference type="InterPro" id="IPR040632">
    <property type="entry name" value="Sulfotransfer_4"/>
</dbReference>
<reference evidence="3 4" key="1">
    <citation type="submission" date="2021-04" db="EMBL/GenBank/DDBJ databases">
        <authorList>
            <person name="Bliznina A."/>
        </authorList>
    </citation>
    <scope>NUCLEOTIDE SEQUENCE [LARGE SCALE GENOMIC DNA]</scope>
</reference>
<evidence type="ECO:0000259" key="2">
    <source>
        <dbReference type="Pfam" id="PF00089"/>
    </source>
</evidence>
<dbReference type="Proteomes" id="UP001158576">
    <property type="component" value="Chromosome PAR"/>
</dbReference>
<organism evidence="3 4">
    <name type="scientific">Oikopleura dioica</name>
    <name type="common">Tunicate</name>
    <dbReference type="NCBI Taxonomy" id="34765"/>
    <lineage>
        <taxon>Eukaryota</taxon>
        <taxon>Metazoa</taxon>
        <taxon>Chordata</taxon>
        <taxon>Tunicata</taxon>
        <taxon>Appendicularia</taxon>
        <taxon>Copelata</taxon>
        <taxon>Oikopleuridae</taxon>
        <taxon>Oikopleura</taxon>
    </lineage>
</organism>
<dbReference type="Gene3D" id="3.40.50.300">
    <property type="entry name" value="P-loop containing nucleotide triphosphate hydrolases"/>
    <property type="match status" value="1"/>
</dbReference>
<dbReference type="PANTHER" id="PTHR36978">
    <property type="entry name" value="P-LOOP CONTAINING NUCLEOTIDE TRIPHOSPHATE HYDROLASE"/>
    <property type="match status" value="1"/>
</dbReference>
<dbReference type="SUPFAM" id="SSF52540">
    <property type="entry name" value="P-loop containing nucleoside triphosphate hydrolases"/>
    <property type="match status" value="1"/>
</dbReference>
<dbReference type="Pfam" id="PF17784">
    <property type="entry name" value="Sulfotransfer_4"/>
    <property type="match status" value="1"/>
</dbReference>
<dbReference type="InterPro" id="IPR001254">
    <property type="entry name" value="Trypsin_dom"/>
</dbReference>
<proteinExistence type="predicted"/>
<dbReference type="Gene3D" id="2.40.10.10">
    <property type="entry name" value="Trypsin-like serine proteases"/>
    <property type="match status" value="2"/>
</dbReference>
<evidence type="ECO:0000313" key="3">
    <source>
        <dbReference type="EMBL" id="CAG5079285.1"/>
    </source>
</evidence>
<dbReference type="SUPFAM" id="SSF50494">
    <property type="entry name" value="Trypsin-like serine proteases"/>
    <property type="match status" value="1"/>
</dbReference>
<dbReference type="EMBL" id="OU015568">
    <property type="protein sequence ID" value="CAG5079285.1"/>
    <property type="molecule type" value="Genomic_DNA"/>
</dbReference>
<keyword evidence="4" id="KW-1185">Reference proteome</keyword>
<protein>
    <submittedName>
        <fullName evidence="3">Oidioi.mRNA.OKI2018_I69.PAR.g9216.t1.cds</fullName>
    </submittedName>
</protein>
<dbReference type="InterPro" id="IPR027417">
    <property type="entry name" value="P-loop_NTPase"/>
</dbReference>
<dbReference type="PANTHER" id="PTHR36978:SF4">
    <property type="entry name" value="P-LOOP CONTAINING NUCLEOSIDE TRIPHOSPHATE HYDROLASE PROTEIN"/>
    <property type="match status" value="1"/>
</dbReference>
<evidence type="ECO:0000256" key="1">
    <source>
        <dbReference type="SAM" id="Coils"/>
    </source>
</evidence>
<sequence length="394" mass="46563">MEIICAGFSKTSSKSCSSCLRTLGYKVADYFETCQFLSDIWLDYLEGRCSIHKVIDEYKKYGFQANQDFPGNMYWEELYHASPNAKVIITIRDNAEVWHQSQFNFMRQEFQRLGNPGFWLYQRFTNFGWTSPRMNNIRKIFQIVSNEKFFRTNEPVKWSPADWKMFTWQQQLEYMKPYWEAEKDKYEAQIRRVKKVVPEDRLLVWNIKEGWEPLCKFLGKPVPDFPIPETEGKPEMDQELFNHETELMEKEQEIKALQDQKDQLIKQRQADAEVEAIVISEQIDELLKKKKEIEAQAAASCAYGKEVVGLIASDEINGKIEEFETRNFARGVYFHKDFKPEGNFMDDVAMIELERDFQLTEKLQPACLPETDVDYTGMQCFIALVFRLLLEKQE</sequence>
<feature type="coiled-coil region" evidence="1">
    <location>
        <begin position="240"/>
        <end position="296"/>
    </location>
</feature>
<evidence type="ECO:0000313" key="4">
    <source>
        <dbReference type="Proteomes" id="UP001158576"/>
    </source>
</evidence>
<dbReference type="InterPro" id="IPR043504">
    <property type="entry name" value="Peptidase_S1_PA_chymotrypsin"/>
</dbReference>
<keyword evidence="1" id="KW-0175">Coiled coil</keyword>
<accession>A0ABN7RJG1</accession>